<sequence>MTGHSFPRRAEFDHQPLVGFFRPEADQSVVTRSYFGLVLEGTWFYGILRTQDGRSYAMLRKAVGYTTRDIAIMASDDIGLRADPRSAQASIGGKVGRALIDGYDVTTGGSTRGAHFEVRLGDNDFTWTEHGTHGPLLDIRGASAAPGFHVYVPWRTAADEAGPTGEPGALYYTSTPFFAEGTMFGEPVQGFFAVDQSYLPHGVDWNNSAIWNRLQGGWNVFANEYTDGSVEWGHMSIGTDRFRFAAVASADEVIVDSRTINAAIDWGDEEFVDRIVFDVGDGQAWEFVTDPNGRMIEFSAARPGWSGHAGVFRRVGETRTLKRHWAWQEVFPARV</sequence>
<protein>
    <submittedName>
        <fullName evidence="1">Uncharacterized protein</fullName>
    </submittedName>
</protein>
<dbReference type="EMBL" id="FLQS01000067">
    <property type="protein sequence ID" value="SBS79141.1"/>
    <property type="molecule type" value="Genomic_DNA"/>
</dbReference>
<organism evidence="1">
    <name type="scientific">uncultured Mycobacterium sp</name>
    <dbReference type="NCBI Taxonomy" id="171292"/>
    <lineage>
        <taxon>Bacteria</taxon>
        <taxon>Bacillati</taxon>
        <taxon>Actinomycetota</taxon>
        <taxon>Actinomycetes</taxon>
        <taxon>Mycobacteriales</taxon>
        <taxon>Mycobacteriaceae</taxon>
        <taxon>Mycobacterium</taxon>
        <taxon>environmental samples</taxon>
    </lineage>
</organism>
<name>A0A1Y5PSJ7_9MYCO</name>
<accession>A0A1Y5PSJ7</accession>
<proteinExistence type="predicted"/>
<dbReference type="AlphaFoldDB" id="A0A1Y5PSJ7"/>
<reference evidence="1" key="1">
    <citation type="submission" date="2016-03" db="EMBL/GenBank/DDBJ databases">
        <authorList>
            <person name="Ploux O."/>
        </authorList>
    </citation>
    <scope>NUCLEOTIDE SEQUENCE</scope>
    <source>
        <strain evidence="1">UC10</strain>
    </source>
</reference>
<evidence type="ECO:0000313" key="1">
    <source>
        <dbReference type="EMBL" id="SBS79141.1"/>
    </source>
</evidence>
<gene>
    <name evidence="1" type="ORF">MHPYR_70062</name>
</gene>